<keyword evidence="4" id="KW-1185">Reference proteome</keyword>
<sequence length="232" mass="26893">MRNWNSYNASKFGSSADRFQMELFGLLHQASDKSIERFMEAKAPQMYRFVMALFIASLHKSHPLRAGTGKNMNMTPVPAIPEKGKKSSEGEEDEKDEEEEDEEEDETVEVVNDYESEERKSEKKKGQQKENKKRENGNESENEEDFEKDILNEWKELLITKEEHIESINDATLIHTASPNIPETMGFTDALFVDNKESHRTLTALSSMLLRTHACYFFFLIIIMLIIFLIEK</sequence>
<name>X6MP91_RETFI</name>
<dbReference type="AlphaFoldDB" id="X6MP91"/>
<evidence type="ECO:0000256" key="2">
    <source>
        <dbReference type="SAM" id="Phobius"/>
    </source>
</evidence>
<feature type="compositionally biased region" description="Acidic residues" evidence="1">
    <location>
        <begin position="90"/>
        <end position="116"/>
    </location>
</feature>
<keyword evidence="2" id="KW-0812">Transmembrane</keyword>
<accession>X6MP91</accession>
<comment type="caution">
    <text evidence="3">The sequence shown here is derived from an EMBL/GenBank/DDBJ whole genome shotgun (WGS) entry which is preliminary data.</text>
</comment>
<gene>
    <name evidence="3" type="ORF">RFI_22098</name>
</gene>
<protein>
    <submittedName>
        <fullName evidence="3">Uncharacterized protein</fullName>
    </submittedName>
</protein>
<feature type="compositionally biased region" description="Basic and acidic residues" evidence="1">
    <location>
        <begin position="117"/>
        <end position="137"/>
    </location>
</feature>
<proteinExistence type="predicted"/>
<keyword evidence="2" id="KW-0472">Membrane</keyword>
<evidence type="ECO:0000313" key="4">
    <source>
        <dbReference type="Proteomes" id="UP000023152"/>
    </source>
</evidence>
<evidence type="ECO:0000313" key="3">
    <source>
        <dbReference type="EMBL" id="ETO15267.1"/>
    </source>
</evidence>
<dbReference type="Proteomes" id="UP000023152">
    <property type="component" value="Unassembled WGS sequence"/>
</dbReference>
<evidence type="ECO:0000256" key="1">
    <source>
        <dbReference type="SAM" id="MobiDB-lite"/>
    </source>
</evidence>
<organism evidence="3 4">
    <name type="scientific">Reticulomyxa filosa</name>
    <dbReference type="NCBI Taxonomy" id="46433"/>
    <lineage>
        <taxon>Eukaryota</taxon>
        <taxon>Sar</taxon>
        <taxon>Rhizaria</taxon>
        <taxon>Retaria</taxon>
        <taxon>Foraminifera</taxon>
        <taxon>Monothalamids</taxon>
        <taxon>Reticulomyxidae</taxon>
        <taxon>Reticulomyxa</taxon>
    </lineage>
</organism>
<reference evidence="3 4" key="1">
    <citation type="journal article" date="2013" name="Curr. Biol.">
        <title>The Genome of the Foraminiferan Reticulomyxa filosa.</title>
        <authorList>
            <person name="Glockner G."/>
            <person name="Hulsmann N."/>
            <person name="Schleicher M."/>
            <person name="Noegel A.A."/>
            <person name="Eichinger L."/>
            <person name="Gallinger C."/>
            <person name="Pawlowski J."/>
            <person name="Sierra R."/>
            <person name="Euteneuer U."/>
            <person name="Pillet L."/>
            <person name="Moustafa A."/>
            <person name="Platzer M."/>
            <person name="Groth M."/>
            <person name="Szafranski K."/>
            <person name="Schliwa M."/>
        </authorList>
    </citation>
    <scope>NUCLEOTIDE SEQUENCE [LARGE SCALE GENOMIC DNA]</scope>
</reference>
<feature type="region of interest" description="Disordered" evidence="1">
    <location>
        <begin position="63"/>
        <end position="146"/>
    </location>
</feature>
<keyword evidence="2" id="KW-1133">Transmembrane helix</keyword>
<dbReference type="EMBL" id="ASPP01019307">
    <property type="protein sequence ID" value="ETO15267.1"/>
    <property type="molecule type" value="Genomic_DNA"/>
</dbReference>
<feature type="transmembrane region" description="Helical" evidence="2">
    <location>
        <begin position="208"/>
        <end position="230"/>
    </location>
</feature>